<evidence type="ECO:0000313" key="2">
    <source>
        <dbReference type="Proteomes" id="UP001188597"/>
    </source>
</evidence>
<sequence>MKEQNMTELMQESQRFGSEEIGTVATFEGGQNHHRIGSLLPPEGQLPKFAQLYDSQNEVANRMSVFSKVDGSSPLDNNIVEKLVHIFDINNEIWILDLGNGDLPTYNLENETDPAWIKVPSEFLIPSVSDPVQDIVNATYPNFAERYRDQEYLCSRAILTPNNESVDMINSYVLSTMPGDIKIYKSSDTICKASTN</sequence>
<reference evidence="1" key="1">
    <citation type="submission" date="2022-12" db="EMBL/GenBank/DDBJ databases">
        <title>Draft genome assemblies for two species of Escallonia (Escalloniales).</title>
        <authorList>
            <person name="Chanderbali A."/>
            <person name="Dervinis C."/>
            <person name="Anghel I."/>
            <person name="Soltis D."/>
            <person name="Soltis P."/>
            <person name="Zapata F."/>
        </authorList>
    </citation>
    <scope>NUCLEOTIDE SEQUENCE</scope>
    <source>
        <strain evidence="1">UCBG64.0493</strain>
        <tissue evidence="1">Leaf</tissue>
    </source>
</reference>
<comment type="caution">
    <text evidence="1">The sequence shown here is derived from an EMBL/GenBank/DDBJ whole genome shotgun (WGS) entry which is preliminary data.</text>
</comment>
<protein>
    <recommendedName>
        <fullName evidence="3">ATP-dependent DNA helicase</fullName>
    </recommendedName>
</protein>
<keyword evidence="2" id="KW-1185">Reference proteome</keyword>
<feature type="non-terminal residue" evidence="1">
    <location>
        <position position="1"/>
    </location>
</feature>
<dbReference type="PANTHER" id="PTHR10492">
    <property type="match status" value="1"/>
</dbReference>
<accession>A0AA88W667</accession>
<evidence type="ECO:0008006" key="3">
    <source>
        <dbReference type="Google" id="ProtNLM"/>
    </source>
</evidence>
<organism evidence="1 2">
    <name type="scientific">Escallonia herrerae</name>
    <dbReference type="NCBI Taxonomy" id="1293975"/>
    <lineage>
        <taxon>Eukaryota</taxon>
        <taxon>Viridiplantae</taxon>
        <taxon>Streptophyta</taxon>
        <taxon>Embryophyta</taxon>
        <taxon>Tracheophyta</taxon>
        <taxon>Spermatophyta</taxon>
        <taxon>Magnoliopsida</taxon>
        <taxon>eudicotyledons</taxon>
        <taxon>Gunneridae</taxon>
        <taxon>Pentapetalae</taxon>
        <taxon>asterids</taxon>
        <taxon>campanulids</taxon>
        <taxon>Escalloniales</taxon>
        <taxon>Escalloniaceae</taxon>
        <taxon>Escallonia</taxon>
    </lineage>
</organism>
<evidence type="ECO:0000313" key="1">
    <source>
        <dbReference type="EMBL" id="KAK3020455.1"/>
    </source>
</evidence>
<name>A0AA88W667_9ASTE</name>
<dbReference type="Proteomes" id="UP001188597">
    <property type="component" value="Unassembled WGS sequence"/>
</dbReference>
<gene>
    <name evidence="1" type="ORF">RJ639_047579</name>
</gene>
<dbReference type="AlphaFoldDB" id="A0AA88W667"/>
<dbReference type="EMBL" id="JAVXUP010000813">
    <property type="protein sequence ID" value="KAK3020455.1"/>
    <property type="molecule type" value="Genomic_DNA"/>
</dbReference>
<proteinExistence type="predicted"/>
<dbReference type="PANTHER" id="PTHR10492:SF90">
    <property type="entry name" value="ATP-DEPENDENT DNA HELICASE"/>
    <property type="match status" value="1"/>
</dbReference>